<name>A0A1X7DVT9_9HYPH</name>
<keyword evidence="3" id="KW-1185">Reference proteome</keyword>
<dbReference type="Proteomes" id="UP000192903">
    <property type="component" value="Unassembled WGS sequence"/>
</dbReference>
<protein>
    <submittedName>
        <fullName evidence="2">Uncharacterized protein</fullName>
    </submittedName>
</protein>
<keyword evidence="1" id="KW-0732">Signal</keyword>
<dbReference type="EMBL" id="FXAF01000003">
    <property type="protein sequence ID" value="SMF21968.1"/>
    <property type="molecule type" value="Genomic_DNA"/>
</dbReference>
<organism evidence="2 3">
    <name type="scientific">Xaviernesmea oryzae</name>
    <dbReference type="NCBI Taxonomy" id="464029"/>
    <lineage>
        <taxon>Bacteria</taxon>
        <taxon>Pseudomonadati</taxon>
        <taxon>Pseudomonadota</taxon>
        <taxon>Alphaproteobacteria</taxon>
        <taxon>Hyphomicrobiales</taxon>
        <taxon>Rhizobiaceae</taxon>
        <taxon>Rhizobium/Agrobacterium group</taxon>
        <taxon>Xaviernesmea</taxon>
    </lineage>
</organism>
<evidence type="ECO:0000313" key="3">
    <source>
        <dbReference type="Proteomes" id="UP000192903"/>
    </source>
</evidence>
<feature type="signal peptide" evidence="1">
    <location>
        <begin position="1"/>
        <end position="26"/>
    </location>
</feature>
<evidence type="ECO:0000256" key="1">
    <source>
        <dbReference type="SAM" id="SignalP"/>
    </source>
</evidence>
<sequence length="104" mass="10758">MAFTWTMRLTKAGLLLGGIYRSVAFADPARGAITATERPRTAVEAAMAGRIDKPLELSLLEVAAIGLSCVKASGEPEPVRGAVLHATDRGEIREAGAPGLGNAT</sequence>
<feature type="chain" id="PRO_5010868285" evidence="1">
    <location>
        <begin position="27"/>
        <end position="104"/>
    </location>
</feature>
<accession>A0A1X7DVT9</accession>
<gene>
    <name evidence="2" type="ORF">SAMN02982989_5901</name>
</gene>
<dbReference type="AlphaFoldDB" id="A0A1X7DVT9"/>
<proteinExistence type="predicted"/>
<reference evidence="3" key="1">
    <citation type="submission" date="2017-04" db="EMBL/GenBank/DDBJ databases">
        <authorList>
            <person name="Varghese N."/>
            <person name="Submissions S."/>
        </authorList>
    </citation>
    <scope>NUCLEOTIDE SEQUENCE [LARGE SCALE GENOMIC DNA]</scope>
    <source>
        <strain evidence="3">B4P</strain>
    </source>
</reference>
<dbReference type="STRING" id="464029.SAMN02982989_5901"/>
<evidence type="ECO:0000313" key="2">
    <source>
        <dbReference type="EMBL" id="SMF21968.1"/>
    </source>
</evidence>